<keyword evidence="2" id="KW-0067">ATP-binding</keyword>
<dbReference type="Proteomes" id="UP001389717">
    <property type="component" value="Unassembled WGS sequence"/>
</dbReference>
<name>A0ABU9K796_9BACI</name>
<evidence type="ECO:0000313" key="3">
    <source>
        <dbReference type="Proteomes" id="UP001389717"/>
    </source>
</evidence>
<dbReference type="PANTHER" id="PTHR46743">
    <property type="entry name" value="TEICHOIC ACIDS EXPORT ATP-BINDING PROTEIN TAGH"/>
    <property type="match status" value="1"/>
</dbReference>
<protein>
    <submittedName>
        <fullName evidence="2">ATP-binding cassette domain-containing protein</fullName>
    </submittedName>
</protein>
<dbReference type="EMBL" id="JBBYAF010000009">
    <property type="protein sequence ID" value="MEL3971964.1"/>
    <property type="molecule type" value="Genomic_DNA"/>
</dbReference>
<accession>A0ABU9K796</accession>
<gene>
    <name evidence="2" type="ORF">AAEO50_06715</name>
</gene>
<reference evidence="2 3" key="1">
    <citation type="submission" date="2024-04" db="EMBL/GenBank/DDBJ databases">
        <title>Bacillus oryzaecorticis sp. nov., a moderately halophilic bacterium isolated from rice husks.</title>
        <authorList>
            <person name="Zhu H.-S."/>
        </authorList>
    </citation>
    <scope>NUCLEOTIDE SEQUENCE [LARGE SCALE GENOMIC DNA]</scope>
    <source>
        <strain evidence="2 3">ZC255</strain>
    </source>
</reference>
<feature type="domain" description="ABC transporter" evidence="1">
    <location>
        <begin position="19"/>
        <end position="53"/>
    </location>
</feature>
<dbReference type="InterPro" id="IPR027417">
    <property type="entry name" value="P-loop_NTPase"/>
</dbReference>
<comment type="caution">
    <text evidence="2">The sequence shown here is derived from an EMBL/GenBank/DDBJ whole genome shotgun (WGS) entry which is preliminary data.</text>
</comment>
<sequence length="94" mass="10178">MVELSLNGVKKYMDATLVLENITFEVFTGEKVGIVGVNGSGKSTILKLIAGIEPMNYYPGYPQTSSYGYDEGFVNVPKDAGSRFLNKCPSSCQV</sequence>
<dbReference type="GO" id="GO:0005524">
    <property type="term" value="F:ATP binding"/>
    <property type="evidence" value="ECO:0007669"/>
    <property type="project" value="UniProtKB-KW"/>
</dbReference>
<organism evidence="2 3">
    <name type="scientific">Rossellomorea oryzaecorticis</name>
    <dbReference type="NCBI Taxonomy" id="1396505"/>
    <lineage>
        <taxon>Bacteria</taxon>
        <taxon>Bacillati</taxon>
        <taxon>Bacillota</taxon>
        <taxon>Bacilli</taxon>
        <taxon>Bacillales</taxon>
        <taxon>Bacillaceae</taxon>
        <taxon>Rossellomorea</taxon>
    </lineage>
</organism>
<dbReference type="Gene3D" id="3.40.50.300">
    <property type="entry name" value="P-loop containing nucleotide triphosphate hydrolases"/>
    <property type="match status" value="1"/>
</dbReference>
<keyword evidence="3" id="KW-1185">Reference proteome</keyword>
<proteinExistence type="predicted"/>
<dbReference type="InterPro" id="IPR050683">
    <property type="entry name" value="Bact_Polysacc_Export_ATP-bd"/>
</dbReference>
<dbReference type="RefSeq" id="WP_341981770.1">
    <property type="nucleotide sequence ID" value="NZ_JBBYAF010000009.1"/>
</dbReference>
<evidence type="ECO:0000259" key="1">
    <source>
        <dbReference type="Pfam" id="PF00005"/>
    </source>
</evidence>
<keyword evidence="2" id="KW-0547">Nucleotide-binding</keyword>
<dbReference type="InterPro" id="IPR003439">
    <property type="entry name" value="ABC_transporter-like_ATP-bd"/>
</dbReference>
<dbReference type="PANTHER" id="PTHR46743:SF2">
    <property type="entry name" value="TEICHOIC ACIDS EXPORT ATP-BINDING PROTEIN TAGH"/>
    <property type="match status" value="1"/>
</dbReference>
<dbReference type="SUPFAM" id="SSF52540">
    <property type="entry name" value="P-loop containing nucleoside triphosphate hydrolases"/>
    <property type="match status" value="1"/>
</dbReference>
<evidence type="ECO:0000313" key="2">
    <source>
        <dbReference type="EMBL" id="MEL3971964.1"/>
    </source>
</evidence>
<dbReference type="Pfam" id="PF00005">
    <property type="entry name" value="ABC_tran"/>
    <property type="match status" value="1"/>
</dbReference>